<dbReference type="InterPro" id="IPR000212">
    <property type="entry name" value="DNA_helicase_UvrD/REP"/>
</dbReference>
<gene>
    <name evidence="14" type="primary">addA</name>
    <name evidence="14" type="ORF">BAR1_17455</name>
</gene>
<feature type="domain" description="UvrD-like helicase C-terminal" evidence="13">
    <location>
        <begin position="503"/>
        <end position="783"/>
    </location>
</feature>
<dbReference type="Proteomes" id="UP000261704">
    <property type="component" value="Chromosome"/>
</dbReference>
<feature type="compositionally biased region" description="Polar residues" evidence="11">
    <location>
        <begin position="16"/>
        <end position="27"/>
    </location>
</feature>
<dbReference type="GO" id="GO:0033202">
    <property type="term" value="C:DNA helicase complex"/>
    <property type="evidence" value="ECO:0007669"/>
    <property type="project" value="TreeGrafter"/>
</dbReference>
<keyword evidence="5" id="KW-0413">Isomerase</keyword>
<dbReference type="GO" id="GO:0043138">
    <property type="term" value="F:3'-5' DNA helicase activity"/>
    <property type="evidence" value="ECO:0007669"/>
    <property type="project" value="UniProtKB-EC"/>
</dbReference>
<dbReference type="GO" id="GO:0005524">
    <property type="term" value="F:ATP binding"/>
    <property type="evidence" value="ECO:0007669"/>
    <property type="project" value="UniProtKB-UniRule"/>
</dbReference>
<dbReference type="GO" id="GO:0003677">
    <property type="term" value="F:DNA binding"/>
    <property type="evidence" value="ECO:0007669"/>
    <property type="project" value="InterPro"/>
</dbReference>
<dbReference type="InterPro" id="IPR014016">
    <property type="entry name" value="UvrD-like_ATP-bd"/>
</dbReference>
<keyword evidence="3 10" id="KW-0347">Helicase</keyword>
<dbReference type="PANTHER" id="PTHR11070">
    <property type="entry name" value="UVRD / RECB / PCRA DNA HELICASE FAMILY MEMBER"/>
    <property type="match status" value="1"/>
</dbReference>
<accession>A0A347UL31</accession>
<comment type="catalytic activity">
    <reaction evidence="6">
        <text>Couples ATP hydrolysis with the unwinding of duplex DNA by translocating in the 3'-5' direction.</text>
        <dbReference type="EC" id="5.6.2.4"/>
    </reaction>
</comment>
<name>A0A347UL31_9RHOB</name>
<dbReference type="InterPro" id="IPR027417">
    <property type="entry name" value="P-loop_NTPase"/>
</dbReference>
<evidence type="ECO:0000256" key="11">
    <source>
        <dbReference type="SAM" id="MobiDB-lite"/>
    </source>
</evidence>
<keyword evidence="15" id="KW-1185">Reference proteome</keyword>
<evidence type="ECO:0000313" key="14">
    <source>
        <dbReference type="EMBL" id="AXX99559.1"/>
    </source>
</evidence>
<dbReference type="GO" id="GO:0016787">
    <property type="term" value="F:hydrolase activity"/>
    <property type="evidence" value="ECO:0007669"/>
    <property type="project" value="UniProtKB-UniRule"/>
</dbReference>
<evidence type="ECO:0000256" key="8">
    <source>
        <dbReference type="ARBA" id="ARBA00034923"/>
    </source>
</evidence>
<dbReference type="PANTHER" id="PTHR11070:SF2">
    <property type="entry name" value="ATP-DEPENDENT DNA HELICASE SRS2"/>
    <property type="match status" value="1"/>
</dbReference>
<evidence type="ECO:0000256" key="10">
    <source>
        <dbReference type="PROSITE-ProRule" id="PRU00560"/>
    </source>
</evidence>
<dbReference type="KEGG" id="pamo:BAR1_17455"/>
<feature type="region of interest" description="Disordered" evidence="11">
    <location>
        <begin position="1"/>
        <end position="27"/>
    </location>
</feature>
<dbReference type="Pfam" id="PF12705">
    <property type="entry name" value="PDDEXK_1"/>
    <property type="match status" value="1"/>
</dbReference>
<dbReference type="OrthoDB" id="9810135at2"/>
<evidence type="ECO:0000256" key="9">
    <source>
        <dbReference type="ARBA" id="ARBA00048988"/>
    </source>
</evidence>
<dbReference type="Pfam" id="PF13361">
    <property type="entry name" value="UvrD_C"/>
    <property type="match status" value="1"/>
</dbReference>
<evidence type="ECO:0000256" key="5">
    <source>
        <dbReference type="ARBA" id="ARBA00023235"/>
    </source>
</evidence>
<dbReference type="EMBL" id="CP032125">
    <property type="protein sequence ID" value="AXX99559.1"/>
    <property type="molecule type" value="Genomic_DNA"/>
</dbReference>
<protein>
    <recommendedName>
        <fullName evidence="7">DNA 3'-5' helicase</fullName>
        <ecNumber evidence="7">5.6.2.4</ecNumber>
    </recommendedName>
    <alternativeName>
        <fullName evidence="8">DNA 3'-5' helicase II</fullName>
    </alternativeName>
</protein>
<evidence type="ECO:0000256" key="2">
    <source>
        <dbReference type="ARBA" id="ARBA00022801"/>
    </source>
</evidence>
<evidence type="ECO:0000313" key="15">
    <source>
        <dbReference type="Proteomes" id="UP000261704"/>
    </source>
</evidence>
<feature type="domain" description="UvrD-like helicase ATP-binding" evidence="12">
    <location>
        <begin position="4"/>
        <end position="478"/>
    </location>
</feature>
<evidence type="ECO:0000259" key="12">
    <source>
        <dbReference type="PROSITE" id="PS51198"/>
    </source>
</evidence>
<dbReference type="AlphaFoldDB" id="A0A347UL31"/>
<dbReference type="NCBIfam" id="TIGR02784">
    <property type="entry name" value="addA_alphas"/>
    <property type="match status" value="1"/>
</dbReference>
<proteinExistence type="predicted"/>
<dbReference type="GO" id="GO:0000725">
    <property type="term" value="P:recombinational repair"/>
    <property type="evidence" value="ECO:0007669"/>
    <property type="project" value="TreeGrafter"/>
</dbReference>
<sequence length="1118" mass="123836">MTRRDEATERQVQAAAPTSSTWLSANAGSGKTRVLTDRVARLLLEGVSPQHILCLTYTKAAASEMQNRLFKRLGAWAMQNGKTLAKELHELGIERRIDADELNNARTLFARAIETPGGLKIQTIHSFCASILRRFPLEAGVSPQFIEMDDRAAKLLRAEIVEEMADGPDVDAIDALAAHYSDSDFERLTGEVAKHAARFSTPKDKAEVWQMFGLKPDVTEQDILSDVVLGSEADLFAALMPALQAGSANDVKAHAKLAALDPANIGFADLEILESVFLTGPKTKQPFSAKIDSFPTKATQKTLGAHLDDLNNLMARVETAREARLSLYSAQKTLALHQFATVFLPRYEQQKQLRGWLDFDDLINLTAKLLHDPQVASWVLYRLDGGIDHILVDEAQDTSPQQWDVIERLAQEFTSGEGAMPDRLRTIFVVGDRKQSIYSFQGADPEEFGRMRLEFGARLEAANLPFQSLQLEYSFRSAEPIMRLVDCTLQDHAGQGLGDSIRHRAFKTGMPGRVDLWPVIPKTEAPEQKDWHDPTDKIAKNHETILLANRIADRIAEMCNGAVIPQDVDNTGTYKMRPVTEGDFLILVQRRSALFHEIIRACKSRNLAIAGADRLKIGGELAVKDLTALLAFLATPEDDLSLAAALRSPLFGWGEQELFNLAHKRPAKTFLWSALRNVRDTYPYTMAMLDALRKDADFQRPYELLERILTRFHGRNNLLARLGDEAEDGIDALLTQAMNYERMDVPSLTGFITWLQAEEVEIKRQMDDESNRIRVMTVHGAKGLEAPIVILPDTVGRGSAPRDELYLTDSNDVMWKVKADASPKVMNTARERLKLSQEQERLRLLYVAMTRAEKWLIVCGAGDPGKDGKSWHAMIEAGMKTAGAVPHGDWQRLEYGDWGGEVKANKPDEKSDVTLPDWAKTDAEIPDRPAQTLSPSQLGGAKVLLGDGDGLSEDAAKQRGSDIHLLLEHLPAHPQTEWSDIAAMLLPDAAPDILAEVTALLTNPDLAFLFDDSTLAEVPITANLPDLGGKRIYGEIDRLVVSPEKILAVDFKSNAIVPENPDGIPDGLLRQMGAYQAALGMVYPDHKIETAILWTRTGVLMYLEHKAVTAALRATTIP</sequence>
<dbReference type="Gene3D" id="3.40.50.300">
    <property type="entry name" value="P-loop containing nucleotide triphosphate hydrolases"/>
    <property type="match status" value="4"/>
</dbReference>
<keyword evidence="2 10" id="KW-0378">Hydrolase</keyword>
<dbReference type="PROSITE" id="PS51198">
    <property type="entry name" value="UVRD_HELICASE_ATP_BIND"/>
    <property type="match status" value="1"/>
</dbReference>
<reference evidence="14 15" key="1">
    <citation type="submission" date="2018-09" db="EMBL/GenBank/DDBJ databases">
        <title>Profundibacter amoris BAR1 gen. nov., sp. nov., a new member of the Roseobacter clade isolated at Lokis Castle Vent Field on the Arctic Mid-Oceanic Ridge.</title>
        <authorList>
            <person name="Le Moine Bauer S."/>
            <person name="Sjoeberg A.G."/>
            <person name="L'Haridon S."/>
            <person name="Stokke R."/>
            <person name="Roalkvam I."/>
            <person name="Steen I.H."/>
            <person name="Dahle H."/>
        </authorList>
    </citation>
    <scope>NUCLEOTIDE SEQUENCE [LARGE SCALE GENOMIC DNA]</scope>
    <source>
        <strain evidence="14 15">BAR1</strain>
    </source>
</reference>
<evidence type="ECO:0000256" key="3">
    <source>
        <dbReference type="ARBA" id="ARBA00022806"/>
    </source>
</evidence>
<dbReference type="EC" id="5.6.2.4" evidence="7"/>
<evidence type="ECO:0000256" key="1">
    <source>
        <dbReference type="ARBA" id="ARBA00022741"/>
    </source>
</evidence>
<dbReference type="InterPro" id="IPR014017">
    <property type="entry name" value="DNA_helicase_UvrD-like_C"/>
</dbReference>
<comment type="catalytic activity">
    <reaction evidence="9">
        <text>ATP + H2O = ADP + phosphate + H(+)</text>
        <dbReference type="Rhea" id="RHEA:13065"/>
        <dbReference type="ChEBI" id="CHEBI:15377"/>
        <dbReference type="ChEBI" id="CHEBI:15378"/>
        <dbReference type="ChEBI" id="CHEBI:30616"/>
        <dbReference type="ChEBI" id="CHEBI:43474"/>
        <dbReference type="ChEBI" id="CHEBI:456216"/>
        <dbReference type="EC" id="5.6.2.4"/>
    </reaction>
</comment>
<dbReference type="InterPro" id="IPR014151">
    <property type="entry name" value="DNA_helicase_AddA"/>
</dbReference>
<dbReference type="SUPFAM" id="SSF52540">
    <property type="entry name" value="P-loop containing nucleoside triphosphate hydrolases"/>
    <property type="match status" value="1"/>
</dbReference>
<dbReference type="PROSITE" id="PS51217">
    <property type="entry name" value="UVRD_HELICASE_CTER"/>
    <property type="match status" value="1"/>
</dbReference>
<evidence type="ECO:0000256" key="7">
    <source>
        <dbReference type="ARBA" id="ARBA00034808"/>
    </source>
</evidence>
<dbReference type="Gene3D" id="1.10.486.10">
    <property type="entry name" value="PCRA, domain 4"/>
    <property type="match status" value="1"/>
</dbReference>
<evidence type="ECO:0000259" key="13">
    <source>
        <dbReference type="PROSITE" id="PS51217"/>
    </source>
</evidence>
<keyword evidence="1 10" id="KW-0547">Nucleotide-binding</keyword>
<dbReference type="RefSeq" id="WP_118944210.1">
    <property type="nucleotide sequence ID" value="NZ_CP032125.1"/>
</dbReference>
<dbReference type="Pfam" id="PF00580">
    <property type="entry name" value="UvrD-helicase"/>
    <property type="match status" value="1"/>
</dbReference>
<organism evidence="14 15">
    <name type="scientific">Profundibacter amoris</name>
    <dbReference type="NCBI Taxonomy" id="2171755"/>
    <lineage>
        <taxon>Bacteria</taxon>
        <taxon>Pseudomonadati</taxon>
        <taxon>Pseudomonadota</taxon>
        <taxon>Alphaproteobacteria</taxon>
        <taxon>Rhodobacterales</taxon>
        <taxon>Paracoccaceae</taxon>
        <taxon>Profundibacter</taxon>
    </lineage>
</organism>
<feature type="binding site" evidence="10">
    <location>
        <begin position="25"/>
        <end position="32"/>
    </location>
    <ligand>
        <name>ATP</name>
        <dbReference type="ChEBI" id="CHEBI:30616"/>
    </ligand>
</feature>
<evidence type="ECO:0000256" key="4">
    <source>
        <dbReference type="ARBA" id="ARBA00022840"/>
    </source>
</evidence>
<dbReference type="GO" id="GO:0005829">
    <property type="term" value="C:cytosol"/>
    <property type="evidence" value="ECO:0007669"/>
    <property type="project" value="TreeGrafter"/>
</dbReference>
<dbReference type="InterPro" id="IPR038726">
    <property type="entry name" value="PDDEXK_AddAB-type"/>
</dbReference>
<evidence type="ECO:0000256" key="6">
    <source>
        <dbReference type="ARBA" id="ARBA00034617"/>
    </source>
</evidence>
<keyword evidence="4 10" id="KW-0067">ATP-binding</keyword>